<evidence type="ECO:0000313" key="6">
    <source>
        <dbReference type="Proteomes" id="UP000694421"/>
    </source>
</evidence>
<feature type="domain" description="EF-hand" evidence="4">
    <location>
        <begin position="81"/>
        <end position="116"/>
    </location>
</feature>
<dbReference type="AlphaFoldDB" id="A0A8D0DYY7"/>
<dbReference type="SUPFAM" id="SSF47473">
    <property type="entry name" value="EF-hand"/>
    <property type="match status" value="1"/>
</dbReference>
<dbReference type="Pfam" id="PF13499">
    <property type="entry name" value="EF-hand_7"/>
    <property type="match status" value="1"/>
</dbReference>
<dbReference type="CDD" id="cd00051">
    <property type="entry name" value="EFh"/>
    <property type="match status" value="1"/>
</dbReference>
<dbReference type="InterPro" id="IPR050230">
    <property type="entry name" value="CALM/Myosin/TropC-like"/>
</dbReference>
<proteinExistence type="predicted"/>
<organism evidence="5 6">
    <name type="scientific">Salvator merianae</name>
    <name type="common">Argentine black and white tegu</name>
    <name type="synonym">Tupinambis merianae</name>
    <dbReference type="NCBI Taxonomy" id="96440"/>
    <lineage>
        <taxon>Eukaryota</taxon>
        <taxon>Metazoa</taxon>
        <taxon>Chordata</taxon>
        <taxon>Craniata</taxon>
        <taxon>Vertebrata</taxon>
        <taxon>Euteleostomi</taxon>
        <taxon>Lepidosauria</taxon>
        <taxon>Squamata</taxon>
        <taxon>Bifurcata</taxon>
        <taxon>Unidentata</taxon>
        <taxon>Episquamata</taxon>
        <taxon>Laterata</taxon>
        <taxon>Teiioidea</taxon>
        <taxon>Teiidae</taxon>
        <taxon>Salvator</taxon>
    </lineage>
</organism>
<dbReference type="FunFam" id="1.10.238.10:FF:000003">
    <property type="entry name" value="Calmodulin A"/>
    <property type="match status" value="1"/>
</dbReference>
<evidence type="ECO:0000259" key="4">
    <source>
        <dbReference type="PROSITE" id="PS50222"/>
    </source>
</evidence>
<reference evidence="5" key="2">
    <citation type="submission" date="2025-09" db="UniProtKB">
        <authorList>
            <consortium name="Ensembl"/>
        </authorList>
    </citation>
    <scope>IDENTIFICATION</scope>
</reference>
<evidence type="ECO:0000313" key="5">
    <source>
        <dbReference type="Ensembl" id="ENSSMRP00000024101.1"/>
    </source>
</evidence>
<dbReference type="SMART" id="SM00054">
    <property type="entry name" value="EFh"/>
    <property type="match status" value="2"/>
</dbReference>
<evidence type="ECO:0000256" key="2">
    <source>
        <dbReference type="ARBA" id="ARBA00017715"/>
    </source>
</evidence>
<dbReference type="GO" id="GO:0005509">
    <property type="term" value="F:calcium ion binding"/>
    <property type="evidence" value="ECO:0007669"/>
    <property type="project" value="InterPro"/>
</dbReference>
<dbReference type="InterPro" id="IPR011992">
    <property type="entry name" value="EF-hand-dom_pair"/>
</dbReference>
<dbReference type="PROSITE" id="PS50222">
    <property type="entry name" value="EF_HAND_2"/>
    <property type="match status" value="1"/>
</dbReference>
<dbReference type="GeneTree" id="ENSGT00940000162930"/>
<evidence type="ECO:0000256" key="1">
    <source>
        <dbReference type="ARBA" id="ARBA00002793"/>
    </source>
</evidence>
<keyword evidence="6" id="KW-1185">Reference proteome</keyword>
<reference evidence="5" key="1">
    <citation type="submission" date="2025-08" db="UniProtKB">
        <authorList>
            <consortium name="Ensembl"/>
        </authorList>
    </citation>
    <scope>IDENTIFICATION</scope>
</reference>
<protein>
    <recommendedName>
        <fullName evidence="2">Calglandulin</fullName>
    </recommendedName>
</protein>
<keyword evidence="3" id="KW-0677">Repeat</keyword>
<dbReference type="InterPro" id="IPR002048">
    <property type="entry name" value="EF_hand_dom"/>
</dbReference>
<name>A0A8D0DYY7_SALMN</name>
<sequence length="149" mass="17062">MLADLFSIFFLNTSRTEFAFFHYCCALSQHFIELSTRTSTPWSEPVGLDQLGLIKEVDANGNCNGNDTIDFPEFLTMRDTESEEEIREVFRIFDKDGNDYIRAAELCHVIINLGEKLTEEEVDEMITEADVDGVGQINYEKFGQRKTAK</sequence>
<dbReference type="Gene3D" id="1.10.238.10">
    <property type="entry name" value="EF-hand"/>
    <property type="match status" value="1"/>
</dbReference>
<dbReference type="GO" id="GO:0016460">
    <property type="term" value="C:myosin II complex"/>
    <property type="evidence" value="ECO:0007669"/>
    <property type="project" value="TreeGrafter"/>
</dbReference>
<evidence type="ECO:0000256" key="3">
    <source>
        <dbReference type="ARBA" id="ARBA00022737"/>
    </source>
</evidence>
<accession>A0A8D0DYY7</accession>
<dbReference type="Ensembl" id="ENSSMRT00000028245.1">
    <property type="protein sequence ID" value="ENSSMRP00000024101.1"/>
    <property type="gene ID" value="ENSSMRG00000018708.1"/>
</dbReference>
<comment type="function">
    <text evidence="1">May be involved in the cellular control mechanism of the secretion of toxins from the gland into the venom.</text>
</comment>
<dbReference type="PANTHER" id="PTHR23048:SF0">
    <property type="entry name" value="CALMODULIN LIKE 3"/>
    <property type="match status" value="1"/>
</dbReference>
<dbReference type="Proteomes" id="UP000694421">
    <property type="component" value="Unplaced"/>
</dbReference>
<dbReference type="PANTHER" id="PTHR23048">
    <property type="entry name" value="MYOSIN LIGHT CHAIN 1, 3"/>
    <property type="match status" value="1"/>
</dbReference>